<proteinExistence type="predicted"/>
<evidence type="ECO:0000313" key="2">
    <source>
        <dbReference type="Proteomes" id="UP001060085"/>
    </source>
</evidence>
<sequence>MASSDATCHHFRKHKIKDTCLLYEIPLATLTRGILVIIPFYTILFWEDPANLEKSTAQPESEFPFKAIYLLISRKLGFGNGLNLIKIRLLQLKRKIMKLKGQRYLISIVPSSLEVLEKLKESI</sequence>
<name>A0ACC0BHF2_CATRO</name>
<protein>
    <submittedName>
        <fullName evidence="1">Uncharacterized protein</fullName>
    </submittedName>
</protein>
<gene>
    <name evidence="1" type="ORF">M9H77_12397</name>
</gene>
<reference evidence="2" key="1">
    <citation type="journal article" date="2023" name="Nat. Plants">
        <title>Single-cell RNA sequencing provides a high-resolution roadmap for understanding the multicellular compartmentation of specialized metabolism.</title>
        <authorList>
            <person name="Sun S."/>
            <person name="Shen X."/>
            <person name="Li Y."/>
            <person name="Li Y."/>
            <person name="Wang S."/>
            <person name="Li R."/>
            <person name="Zhang H."/>
            <person name="Shen G."/>
            <person name="Guo B."/>
            <person name="Wei J."/>
            <person name="Xu J."/>
            <person name="St-Pierre B."/>
            <person name="Chen S."/>
            <person name="Sun C."/>
        </authorList>
    </citation>
    <scope>NUCLEOTIDE SEQUENCE [LARGE SCALE GENOMIC DNA]</scope>
</reference>
<dbReference type="Proteomes" id="UP001060085">
    <property type="component" value="Linkage Group LG03"/>
</dbReference>
<keyword evidence="2" id="KW-1185">Reference proteome</keyword>
<evidence type="ECO:0000313" key="1">
    <source>
        <dbReference type="EMBL" id="KAI5672033.1"/>
    </source>
</evidence>
<dbReference type="EMBL" id="CM044703">
    <property type="protein sequence ID" value="KAI5672033.1"/>
    <property type="molecule type" value="Genomic_DNA"/>
</dbReference>
<accession>A0ACC0BHF2</accession>
<comment type="caution">
    <text evidence="1">The sequence shown here is derived from an EMBL/GenBank/DDBJ whole genome shotgun (WGS) entry which is preliminary data.</text>
</comment>
<organism evidence="1 2">
    <name type="scientific">Catharanthus roseus</name>
    <name type="common">Madagascar periwinkle</name>
    <name type="synonym">Vinca rosea</name>
    <dbReference type="NCBI Taxonomy" id="4058"/>
    <lineage>
        <taxon>Eukaryota</taxon>
        <taxon>Viridiplantae</taxon>
        <taxon>Streptophyta</taxon>
        <taxon>Embryophyta</taxon>
        <taxon>Tracheophyta</taxon>
        <taxon>Spermatophyta</taxon>
        <taxon>Magnoliopsida</taxon>
        <taxon>eudicotyledons</taxon>
        <taxon>Gunneridae</taxon>
        <taxon>Pentapetalae</taxon>
        <taxon>asterids</taxon>
        <taxon>lamiids</taxon>
        <taxon>Gentianales</taxon>
        <taxon>Apocynaceae</taxon>
        <taxon>Rauvolfioideae</taxon>
        <taxon>Vinceae</taxon>
        <taxon>Catharanthinae</taxon>
        <taxon>Catharanthus</taxon>
    </lineage>
</organism>